<name>A0A170PUJ2_9ZZZZ</name>
<keyword evidence="4" id="KW-1278">Translocase</keyword>
<keyword evidence="1" id="KW-0813">Transport</keyword>
<keyword evidence="2" id="KW-0547">Nucleotide-binding</keyword>
<dbReference type="InterPro" id="IPR003593">
    <property type="entry name" value="AAA+_ATPase"/>
</dbReference>
<gene>
    <name evidence="6" type="ORF">MGWOODY_Hyp1936</name>
</gene>
<dbReference type="Pfam" id="PF00005">
    <property type="entry name" value="ABC_tran"/>
    <property type="match status" value="1"/>
</dbReference>
<dbReference type="PANTHER" id="PTHR42794:SF1">
    <property type="entry name" value="HEMIN IMPORT ATP-BINDING PROTEIN HMUV"/>
    <property type="match status" value="1"/>
</dbReference>
<dbReference type="Gene3D" id="3.40.50.300">
    <property type="entry name" value="P-loop containing nucleotide triphosphate hydrolases"/>
    <property type="match status" value="1"/>
</dbReference>
<dbReference type="SMART" id="SM00382">
    <property type="entry name" value="AAA"/>
    <property type="match status" value="1"/>
</dbReference>
<evidence type="ECO:0000256" key="4">
    <source>
        <dbReference type="ARBA" id="ARBA00022967"/>
    </source>
</evidence>
<dbReference type="PANTHER" id="PTHR42794">
    <property type="entry name" value="HEMIN IMPORT ATP-BINDING PROTEIN HMUV"/>
    <property type="match status" value="1"/>
</dbReference>
<evidence type="ECO:0000256" key="2">
    <source>
        <dbReference type="ARBA" id="ARBA00022741"/>
    </source>
</evidence>
<dbReference type="AlphaFoldDB" id="A0A170PUJ2"/>
<proteinExistence type="predicted"/>
<evidence type="ECO:0000256" key="1">
    <source>
        <dbReference type="ARBA" id="ARBA00022448"/>
    </source>
</evidence>
<dbReference type="InterPro" id="IPR003439">
    <property type="entry name" value="ABC_transporter-like_ATP-bd"/>
</dbReference>
<keyword evidence="3" id="KW-0067">ATP-binding</keyword>
<feature type="domain" description="ABC transporter" evidence="5">
    <location>
        <begin position="4"/>
        <end position="239"/>
    </location>
</feature>
<dbReference type="InterPro" id="IPR027417">
    <property type="entry name" value="P-loop_NTPase"/>
</dbReference>
<dbReference type="CDD" id="cd03214">
    <property type="entry name" value="ABC_Iron-Siderophores_B12_Hemin"/>
    <property type="match status" value="1"/>
</dbReference>
<dbReference type="GO" id="GO:0016887">
    <property type="term" value="F:ATP hydrolysis activity"/>
    <property type="evidence" value="ECO:0007669"/>
    <property type="project" value="InterPro"/>
</dbReference>
<dbReference type="SUPFAM" id="SSF52540">
    <property type="entry name" value="P-loop containing nucleoside triphosphate hydrolases"/>
    <property type="match status" value="1"/>
</dbReference>
<dbReference type="EMBL" id="CZQD01000048">
    <property type="protein sequence ID" value="CUS57856.1"/>
    <property type="molecule type" value="Genomic_DNA"/>
</dbReference>
<reference evidence="6" key="1">
    <citation type="submission" date="2015-10" db="EMBL/GenBank/DDBJ databases">
        <authorList>
            <person name="Gilbert D.G."/>
        </authorList>
    </citation>
    <scope>NUCLEOTIDE SEQUENCE</scope>
</reference>
<accession>A0A170PUJ2</accession>
<evidence type="ECO:0000256" key="3">
    <source>
        <dbReference type="ARBA" id="ARBA00022840"/>
    </source>
</evidence>
<dbReference type="GO" id="GO:0005524">
    <property type="term" value="F:ATP binding"/>
    <property type="evidence" value="ECO:0007669"/>
    <property type="project" value="UniProtKB-KW"/>
</dbReference>
<evidence type="ECO:0000313" key="6">
    <source>
        <dbReference type="EMBL" id="CUS57856.1"/>
    </source>
</evidence>
<organism evidence="6">
    <name type="scientific">hydrothermal vent metagenome</name>
    <dbReference type="NCBI Taxonomy" id="652676"/>
    <lineage>
        <taxon>unclassified sequences</taxon>
        <taxon>metagenomes</taxon>
        <taxon>ecological metagenomes</taxon>
    </lineage>
</organism>
<dbReference type="PROSITE" id="PS50893">
    <property type="entry name" value="ABC_TRANSPORTER_2"/>
    <property type="match status" value="1"/>
</dbReference>
<sequence>MTDLVVENISVLARESVLVDDASFRLGCGEFVALLGPNGAGKTSLIRAGLGLQSASAGLSLLGGKPVDALSPTQRARQIAYLPQTRPLAWPNSVRDVVSLGRFSHGAPLGRLKGLDAEAVDRALQACGLLELAGRRTDTLSGGELARVHCARAFAAEAPLLIADEPIAALDPRQQFRILDLIRTYVDQGGGALVVLHDIQLAARYASRMVWMKDGRIEADGPPSETLTAERMRDIYGVAARVEGLNIHIDGAA</sequence>
<evidence type="ECO:0000259" key="5">
    <source>
        <dbReference type="PROSITE" id="PS50893"/>
    </source>
</evidence>
<protein>
    <submittedName>
        <fullName evidence="6">Vitamin B12 ABC transporter, ATPase component BtuD</fullName>
    </submittedName>
</protein>